<feature type="binding site" evidence="15">
    <location>
        <begin position="242"/>
        <end position="245"/>
    </location>
    <ligand>
        <name>ATP</name>
        <dbReference type="ChEBI" id="CHEBI:30616"/>
    </ligand>
</feature>
<feature type="binding site" evidence="15">
    <location>
        <position position="234"/>
    </location>
    <ligand>
        <name>ATP</name>
        <dbReference type="ChEBI" id="CHEBI:30616"/>
    </ligand>
</feature>
<dbReference type="HAMAP" id="MF_00158">
    <property type="entry name" value="PanC"/>
    <property type="match status" value="1"/>
</dbReference>
<evidence type="ECO:0000256" key="4">
    <source>
        <dbReference type="ARBA" id="ARBA00012219"/>
    </source>
</evidence>
<evidence type="ECO:0000256" key="1">
    <source>
        <dbReference type="ARBA" id="ARBA00004496"/>
    </source>
</evidence>
<feature type="binding site" evidence="15">
    <location>
        <position position="119"/>
    </location>
    <ligand>
        <name>(R)-pantoate</name>
        <dbReference type="ChEBI" id="CHEBI:15980"/>
    </ligand>
</feature>
<evidence type="ECO:0000313" key="16">
    <source>
        <dbReference type="EMBL" id="KAA8889613.1"/>
    </source>
</evidence>
<evidence type="ECO:0000256" key="12">
    <source>
        <dbReference type="ARBA" id="ARBA00048258"/>
    </source>
</evidence>
<dbReference type="GO" id="GO:0005524">
    <property type="term" value="F:ATP binding"/>
    <property type="evidence" value="ECO:0007669"/>
    <property type="project" value="UniProtKB-KW"/>
</dbReference>
<dbReference type="Gene3D" id="3.30.1300.10">
    <property type="entry name" value="Pantoate-beta-alanine ligase, C-terminal domain"/>
    <property type="match status" value="1"/>
</dbReference>
<dbReference type="Gene3D" id="3.40.50.620">
    <property type="entry name" value="HUPs"/>
    <property type="match status" value="1"/>
</dbReference>
<sequence>MIHQQTIHHVTNRCAIGGVRVRSKWFIHSPCHRSEHVSNNQEGESLERLGDSNYADDALAVHHEPAAMSSVSLALRNSGREVALVPTMGALHDGHLALVEQARESKSEVIVSIFVNPLQFGADEDLDKYPRTLEADLALLREAGVRSVFAPSPAGMYPEGPRTTVVPGPLGAELCGATRPVLFGGMLTVVAKLLQIAKPTVAYFGEKDYQQLILIQQMVRDLNFGIRIVGVETVREPDGLALSSRNRYLAPAERETAVALPTALQAGARSGAAGAAAVLAAARSVLDSAAGVEVEYLELRDPELGPAPESGPARLLVAAHIGKTRLIDNISLTLNDTQGT</sequence>
<feature type="binding site" evidence="15">
    <location>
        <begin position="88"/>
        <end position="95"/>
    </location>
    <ligand>
        <name>ATP</name>
        <dbReference type="ChEBI" id="CHEBI:30616"/>
    </ligand>
</feature>
<name>A0A5N0EKT8_9NOCA</name>
<dbReference type="InterPro" id="IPR042176">
    <property type="entry name" value="Pantoate_ligase_C"/>
</dbReference>
<dbReference type="GO" id="GO:0015940">
    <property type="term" value="P:pantothenate biosynthetic process"/>
    <property type="evidence" value="ECO:0007669"/>
    <property type="project" value="UniProtKB-UniRule"/>
</dbReference>
<protein>
    <recommendedName>
        <fullName evidence="5 15">Pantothenate synthetase</fullName>
        <shortName evidence="15">PS</shortName>
        <ecNumber evidence="4 15">6.3.2.1</ecNumber>
    </recommendedName>
    <alternativeName>
        <fullName evidence="14 15">Pantoate--beta-alanine ligase</fullName>
    </alternativeName>
    <alternativeName>
        <fullName evidence="11 15">Pantoate-activating enzyme</fullName>
    </alternativeName>
</protein>
<feature type="active site" description="Proton donor" evidence="15">
    <location>
        <position position="95"/>
    </location>
</feature>
<dbReference type="InterPro" id="IPR003721">
    <property type="entry name" value="Pantoate_ligase"/>
</dbReference>
<feature type="binding site" evidence="15">
    <location>
        <position position="119"/>
    </location>
    <ligand>
        <name>beta-alanine</name>
        <dbReference type="ChEBI" id="CHEBI:57966"/>
    </ligand>
</feature>
<dbReference type="EMBL" id="VXLC01000003">
    <property type="protein sequence ID" value="KAA8889613.1"/>
    <property type="molecule type" value="Genomic_DNA"/>
</dbReference>
<evidence type="ECO:0000256" key="9">
    <source>
        <dbReference type="ARBA" id="ARBA00022741"/>
    </source>
</evidence>
<keyword evidence="6 15" id="KW-0963">Cytoplasm</keyword>
<dbReference type="EC" id="6.3.2.1" evidence="4 15"/>
<keyword evidence="10 15" id="KW-0067">ATP-binding</keyword>
<dbReference type="NCBIfam" id="TIGR00125">
    <property type="entry name" value="cyt_tran_rel"/>
    <property type="match status" value="1"/>
</dbReference>
<feature type="binding site" evidence="15">
    <location>
        <position position="211"/>
    </location>
    <ligand>
        <name>(R)-pantoate</name>
        <dbReference type="ChEBI" id="CHEBI:15980"/>
    </ligand>
</feature>
<organism evidence="16 17">
    <name type="scientific">Nocardia colli</name>
    <dbReference type="NCBI Taxonomy" id="2545717"/>
    <lineage>
        <taxon>Bacteria</taxon>
        <taxon>Bacillati</taxon>
        <taxon>Actinomycetota</taxon>
        <taxon>Actinomycetes</taxon>
        <taxon>Mycobacteriales</taxon>
        <taxon>Nocardiaceae</taxon>
        <taxon>Nocardia</taxon>
    </lineage>
</organism>
<dbReference type="Proteomes" id="UP000323876">
    <property type="component" value="Unassembled WGS sequence"/>
</dbReference>
<accession>A0A5N0EKT8</accession>
<comment type="pathway">
    <text evidence="2 15">Cofactor biosynthesis; (R)-pantothenate biosynthesis; (R)-pantothenate from (R)-pantoate and beta-alanine: step 1/1.</text>
</comment>
<gene>
    <name evidence="15" type="primary">panC</name>
    <name evidence="16" type="ORF">F3087_07860</name>
</gene>
<keyword evidence="7 15" id="KW-0436">Ligase</keyword>
<keyword evidence="9 15" id="KW-0547">Nucleotide-binding</keyword>
<evidence type="ECO:0000256" key="14">
    <source>
        <dbReference type="ARBA" id="ARBA00077433"/>
    </source>
</evidence>
<dbReference type="PANTHER" id="PTHR21299:SF1">
    <property type="entry name" value="PANTOATE--BETA-ALANINE LIGASE"/>
    <property type="match status" value="1"/>
</dbReference>
<evidence type="ECO:0000256" key="7">
    <source>
        <dbReference type="ARBA" id="ARBA00022598"/>
    </source>
</evidence>
<dbReference type="SUPFAM" id="SSF52374">
    <property type="entry name" value="Nucleotidylyl transferase"/>
    <property type="match status" value="1"/>
</dbReference>
<proteinExistence type="inferred from homology"/>
<comment type="miscellaneous">
    <text evidence="15">The reaction proceeds by a bi uni uni bi ping pong mechanism.</text>
</comment>
<evidence type="ECO:0000256" key="5">
    <source>
        <dbReference type="ARBA" id="ARBA00014155"/>
    </source>
</evidence>
<dbReference type="UniPathway" id="UPA00028">
    <property type="reaction ID" value="UER00005"/>
</dbReference>
<comment type="function">
    <text evidence="13 15">Catalyzes the condensation of pantoate with beta-alanine in an ATP-dependent reaction via a pantoyl-adenylate intermediate.</text>
</comment>
<evidence type="ECO:0000256" key="8">
    <source>
        <dbReference type="ARBA" id="ARBA00022655"/>
    </source>
</evidence>
<reference evidence="16 17" key="1">
    <citation type="submission" date="2019-09" db="EMBL/GenBank/DDBJ databases">
        <authorList>
            <person name="Wang X."/>
        </authorList>
    </citation>
    <scope>NUCLEOTIDE SEQUENCE [LARGE SCALE GENOMIC DNA]</scope>
    <source>
        <strain evidence="16 17">CICC 11023</strain>
    </source>
</reference>
<dbReference type="AlphaFoldDB" id="A0A5N0EKT8"/>
<comment type="similarity">
    <text evidence="3 15">Belongs to the pantothenate synthetase family.</text>
</comment>
<dbReference type="InterPro" id="IPR014729">
    <property type="entry name" value="Rossmann-like_a/b/a_fold"/>
</dbReference>
<evidence type="ECO:0000256" key="13">
    <source>
        <dbReference type="ARBA" id="ARBA00055042"/>
    </source>
</evidence>
<evidence type="ECO:0000256" key="3">
    <source>
        <dbReference type="ARBA" id="ARBA00009256"/>
    </source>
</evidence>
<dbReference type="CDD" id="cd00560">
    <property type="entry name" value="PanC"/>
    <property type="match status" value="1"/>
</dbReference>
<dbReference type="GO" id="GO:0005829">
    <property type="term" value="C:cytosol"/>
    <property type="evidence" value="ECO:0007669"/>
    <property type="project" value="TreeGrafter"/>
</dbReference>
<evidence type="ECO:0000256" key="6">
    <source>
        <dbReference type="ARBA" id="ARBA00022490"/>
    </source>
</evidence>
<comment type="caution">
    <text evidence="16">The sequence shown here is derived from an EMBL/GenBank/DDBJ whole genome shotgun (WGS) entry which is preliminary data.</text>
</comment>
<dbReference type="OrthoDB" id="9773087at2"/>
<evidence type="ECO:0000256" key="11">
    <source>
        <dbReference type="ARBA" id="ARBA00032806"/>
    </source>
</evidence>
<keyword evidence="8 15" id="KW-0566">Pantothenate biosynthesis</keyword>
<evidence type="ECO:0000256" key="15">
    <source>
        <dbReference type="HAMAP-Rule" id="MF_00158"/>
    </source>
</evidence>
<evidence type="ECO:0000256" key="2">
    <source>
        <dbReference type="ARBA" id="ARBA00004990"/>
    </source>
</evidence>
<dbReference type="GO" id="GO:0004592">
    <property type="term" value="F:pantoate-beta-alanine ligase activity"/>
    <property type="evidence" value="ECO:0007669"/>
    <property type="project" value="UniProtKB-UniRule"/>
</dbReference>
<feature type="binding site" evidence="15">
    <location>
        <begin position="205"/>
        <end position="208"/>
    </location>
    <ligand>
        <name>ATP</name>
        <dbReference type="ChEBI" id="CHEBI:30616"/>
    </ligand>
</feature>
<comment type="subunit">
    <text evidence="15">Homodimer.</text>
</comment>
<keyword evidence="17" id="KW-1185">Reference proteome</keyword>
<comment type="subcellular location">
    <subcellularLocation>
        <location evidence="1 15">Cytoplasm</location>
    </subcellularLocation>
</comment>
<comment type="catalytic activity">
    <reaction evidence="12 15">
        <text>(R)-pantoate + beta-alanine + ATP = (R)-pantothenate + AMP + diphosphate + H(+)</text>
        <dbReference type="Rhea" id="RHEA:10912"/>
        <dbReference type="ChEBI" id="CHEBI:15378"/>
        <dbReference type="ChEBI" id="CHEBI:15980"/>
        <dbReference type="ChEBI" id="CHEBI:29032"/>
        <dbReference type="ChEBI" id="CHEBI:30616"/>
        <dbReference type="ChEBI" id="CHEBI:33019"/>
        <dbReference type="ChEBI" id="CHEBI:57966"/>
        <dbReference type="ChEBI" id="CHEBI:456215"/>
        <dbReference type="EC" id="6.3.2.1"/>
    </reaction>
</comment>
<dbReference type="InterPro" id="IPR004821">
    <property type="entry name" value="Cyt_trans-like"/>
</dbReference>
<dbReference type="Pfam" id="PF02569">
    <property type="entry name" value="Pantoate_ligase"/>
    <property type="match status" value="1"/>
</dbReference>
<dbReference type="NCBIfam" id="TIGR00018">
    <property type="entry name" value="panC"/>
    <property type="match status" value="1"/>
</dbReference>
<dbReference type="PANTHER" id="PTHR21299">
    <property type="entry name" value="CYTIDYLATE KINASE/PANTOATE-BETA-ALANINE LIGASE"/>
    <property type="match status" value="1"/>
</dbReference>
<evidence type="ECO:0000256" key="10">
    <source>
        <dbReference type="ARBA" id="ARBA00022840"/>
    </source>
</evidence>
<dbReference type="FunFam" id="3.40.50.620:FF:000114">
    <property type="entry name" value="Pantothenate synthetase"/>
    <property type="match status" value="1"/>
</dbReference>
<evidence type="ECO:0000313" key="17">
    <source>
        <dbReference type="Proteomes" id="UP000323876"/>
    </source>
</evidence>